<evidence type="ECO:0000256" key="4">
    <source>
        <dbReference type="PROSITE-ProRule" id="PRU00433"/>
    </source>
</evidence>
<dbReference type="Gene3D" id="1.10.760.10">
    <property type="entry name" value="Cytochrome c-like domain"/>
    <property type="match status" value="1"/>
</dbReference>
<keyword evidence="6" id="KW-1133">Transmembrane helix</keyword>
<evidence type="ECO:0000313" key="9">
    <source>
        <dbReference type="Proteomes" id="UP001208017"/>
    </source>
</evidence>
<reference evidence="8 9" key="1">
    <citation type="submission" date="2022-11" db="EMBL/GenBank/DDBJ databases">
        <title>Study of microbial diversity in lake waters.</title>
        <authorList>
            <person name="Zhang J."/>
        </authorList>
    </citation>
    <scope>NUCLEOTIDE SEQUENCE [LARGE SCALE GENOMIC DNA]</scope>
    <source>
        <strain evidence="8 9">DT12</strain>
    </source>
</reference>
<dbReference type="EMBL" id="JAPMLT010000010">
    <property type="protein sequence ID" value="MCX7571295.1"/>
    <property type="molecule type" value="Genomic_DNA"/>
</dbReference>
<dbReference type="SUPFAM" id="SSF46626">
    <property type="entry name" value="Cytochrome c"/>
    <property type="match status" value="1"/>
</dbReference>
<keyword evidence="6" id="KW-0472">Membrane</keyword>
<proteinExistence type="predicted"/>
<dbReference type="PROSITE" id="PS51007">
    <property type="entry name" value="CYTC"/>
    <property type="match status" value="1"/>
</dbReference>
<accession>A0ABT3X316</accession>
<feature type="region of interest" description="Disordered" evidence="5">
    <location>
        <begin position="1"/>
        <end position="48"/>
    </location>
</feature>
<evidence type="ECO:0000256" key="5">
    <source>
        <dbReference type="SAM" id="MobiDB-lite"/>
    </source>
</evidence>
<evidence type="ECO:0000259" key="7">
    <source>
        <dbReference type="PROSITE" id="PS51007"/>
    </source>
</evidence>
<dbReference type="InterPro" id="IPR009056">
    <property type="entry name" value="Cyt_c-like_dom"/>
</dbReference>
<protein>
    <submittedName>
        <fullName evidence="8">Cytochrome c</fullName>
    </submittedName>
</protein>
<dbReference type="InterPro" id="IPR036909">
    <property type="entry name" value="Cyt_c-like_dom_sf"/>
</dbReference>
<dbReference type="Proteomes" id="UP001208017">
    <property type="component" value="Unassembled WGS sequence"/>
</dbReference>
<name>A0ABT3X316_9BACL</name>
<evidence type="ECO:0000256" key="2">
    <source>
        <dbReference type="ARBA" id="ARBA00022723"/>
    </source>
</evidence>
<keyword evidence="2 4" id="KW-0479">Metal-binding</keyword>
<evidence type="ECO:0000256" key="6">
    <source>
        <dbReference type="SAM" id="Phobius"/>
    </source>
</evidence>
<feature type="transmembrane region" description="Helical" evidence="6">
    <location>
        <begin position="69"/>
        <end position="86"/>
    </location>
</feature>
<evidence type="ECO:0000313" key="8">
    <source>
        <dbReference type="EMBL" id="MCX7571295.1"/>
    </source>
</evidence>
<keyword evidence="6" id="KW-0812">Transmembrane</keyword>
<keyword evidence="3 4" id="KW-0408">Iron</keyword>
<sequence>MSDTRDPKQPANPESHFSEDPEKQTPATPAPTEQAEVFMTPEEVEPHQDKGHYDVVSDIKMGHAGVPKFLKFVYAALAVWGLYYALAAKPVDDRMEASPAAEPTVEAGAEVFGASCAGCHNVTAERKIGPGMAGVHARLGDEGLINILHNGRPDKGMPAPPALGLNENQIESIALYLKTLK</sequence>
<evidence type="ECO:0000256" key="1">
    <source>
        <dbReference type="ARBA" id="ARBA00022617"/>
    </source>
</evidence>
<keyword evidence="1 4" id="KW-0349">Heme</keyword>
<evidence type="ECO:0000256" key="3">
    <source>
        <dbReference type="ARBA" id="ARBA00023004"/>
    </source>
</evidence>
<feature type="domain" description="Cytochrome c" evidence="7">
    <location>
        <begin position="103"/>
        <end position="181"/>
    </location>
</feature>
<comment type="caution">
    <text evidence="8">The sequence shown here is derived from an EMBL/GenBank/DDBJ whole genome shotgun (WGS) entry which is preliminary data.</text>
</comment>
<gene>
    <name evidence="8" type="ORF">OS242_15185</name>
</gene>
<keyword evidence="9" id="KW-1185">Reference proteome</keyword>
<dbReference type="Pfam" id="PF13442">
    <property type="entry name" value="Cytochrome_CBB3"/>
    <property type="match status" value="1"/>
</dbReference>
<dbReference type="RefSeq" id="WP_267152544.1">
    <property type="nucleotide sequence ID" value="NZ_JAPMLT010000010.1"/>
</dbReference>
<organism evidence="8 9">
    <name type="scientific">Tumebacillus lacus</name>
    <dbReference type="NCBI Taxonomy" id="2995335"/>
    <lineage>
        <taxon>Bacteria</taxon>
        <taxon>Bacillati</taxon>
        <taxon>Bacillota</taxon>
        <taxon>Bacilli</taxon>
        <taxon>Bacillales</taxon>
        <taxon>Alicyclobacillaceae</taxon>
        <taxon>Tumebacillus</taxon>
    </lineage>
</organism>